<dbReference type="InterPro" id="IPR029069">
    <property type="entry name" value="HotDog_dom_sf"/>
</dbReference>
<proteinExistence type="predicted"/>
<protein>
    <submittedName>
        <fullName evidence="2">PaaI family thioesterase</fullName>
    </submittedName>
</protein>
<dbReference type="Pfam" id="PF03061">
    <property type="entry name" value="4HBT"/>
    <property type="match status" value="1"/>
</dbReference>
<gene>
    <name evidence="2" type="ORF">J0M35_07645</name>
</gene>
<feature type="domain" description="Thioesterase" evidence="1">
    <location>
        <begin position="39"/>
        <end position="115"/>
    </location>
</feature>
<dbReference type="Gene3D" id="3.10.129.10">
    <property type="entry name" value="Hotdog Thioesterase"/>
    <property type="match status" value="1"/>
</dbReference>
<sequence length="148" mass="16191">MKKYEWNALTAIGGRCLKVEKGYALFELPLSEAVMQPTGVYHAGMIVTLADEAASAAAYGGSISIEEIEKRKLEGKASEKFPYSVQLSVNLLTNDPVGPITAESKVVRWGRMTVVDTEVRTCTGELMTLMRSNHMMVDATKVGPHLKK</sequence>
<evidence type="ECO:0000259" key="1">
    <source>
        <dbReference type="Pfam" id="PF03061"/>
    </source>
</evidence>
<name>A0A8J7PF91_9BACT</name>
<dbReference type="Proteomes" id="UP000664277">
    <property type="component" value="Unassembled WGS sequence"/>
</dbReference>
<evidence type="ECO:0000313" key="2">
    <source>
        <dbReference type="EMBL" id="MBN8660222.1"/>
    </source>
</evidence>
<comment type="caution">
    <text evidence="2">The sequence shown here is derived from an EMBL/GenBank/DDBJ whole genome shotgun (WGS) entry which is preliminary data.</text>
</comment>
<organism evidence="2 3">
    <name type="scientific">Candidatus Obscuribacter phosphatis</name>
    <dbReference type="NCBI Taxonomy" id="1906157"/>
    <lineage>
        <taxon>Bacteria</taxon>
        <taxon>Bacillati</taxon>
        <taxon>Candidatus Melainabacteria</taxon>
        <taxon>Candidatus Obscuribacterales</taxon>
        <taxon>Candidatus Obscuribacteraceae</taxon>
        <taxon>Candidatus Obscuribacter</taxon>
    </lineage>
</organism>
<dbReference type="SUPFAM" id="SSF54637">
    <property type="entry name" value="Thioesterase/thiol ester dehydrase-isomerase"/>
    <property type="match status" value="1"/>
</dbReference>
<reference evidence="2" key="1">
    <citation type="submission" date="2021-02" db="EMBL/GenBank/DDBJ databases">
        <title>Genome-Resolved Metagenomics of a Microbial Community Performing Photosynthetic Biological Nutrient Removal.</title>
        <authorList>
            <person name="Mcdaniel E.A."/>
        </authorList>
    </citation>
    <scope>NUCLEOTIDE SEQUENCE</scope>
    <source>
        <strain evidence="2">UWPOB_OBS1</strain>
    </source>
</reference>
<accession>A0A8J7PF91</accession>
<dbReference type="CDD" id="cd03443">
    <property type="entry name" value="PaaI_thioesterase"/>
    <property type="match status" value="1"/>
</dbReference>
<dbReference type="AlphaFoldDB" id="A0A8J7PF91"/>
<dbReference type="InterPro" id="IPR006683">
    <property type="entry name" value="Thioestr_dom"/>
</dbReference>
<evidence type="ECO:0000313" key="3">
    <source>
        <dbReference type="Proteomes" id="UP000664277"/>
    </source>
</evidence>
<dbReference type="EMBL" id="JAFLCK010000008">
    <property type="protein sequence ID" value="MBN8660222.1"/>
    <property type="molecule type" value="Genomic_DNA"/>
</dbReference>